<dbReference type="Proteomes" id="UP000017836">
    <property type="component" value="Unassembled WGS sequence"/>
</dbReference>
<dbReference type="HOGENOM" id="CLU_2561359_0_0_1"/>
<keyword evidence="2" id="KW-1185">Reference proteome</keyword>
<organism evidence="1 2">
    <name type="scientific">Amborella trichopoda</name>
    <dbReference type="NCBI Taxonomy" id="13333"/>
    <lineage>
        <taxon>Eukaryota</taxon>
        <taxon>Viridiplantae</taxon>
        <taxon>Streptophyta</taxon>
        <taxon>Embryophyta</taxon>
        <taxon>Tracheophyta</taxon>
        <taxon>Spermatophyta</taxon>
        <taxon>Magnoliopsida</taxon>
        <taxon>Amborellales</taxon>
        <taxon>Amborellaceae</taxon>
        <taxon>Amborella</taxon>
    </lineage>
</organism>
<dbReference type="Gramene" id="ERM99742">
    <property type="protein sequence ID" value="ERM99742"/>
    <property type="gene ID" value="AMTR_s00099p00113400"/>
</dbReference>
<gene>
    <name evidence="1" type="ORF">AMTR_s00099p00113400</name>
</gene>
<name>W1NVW6_AMBTC</name>
<reference evidence="2" key="1">
    <citation type="journal article" date="2013" name="Science">
        <title>The Amborella genome and the evolution of flowering plants.</title>
        <authorList>
            <consortium name="Amborella Genome Project"/>
        </authorList>
    </citation>
    <scope>NUCLEOTIDE SEQUENCE [LARGE SCALE GENOMIC DNA]</scope>
</reference>
<evidence type="ECO:0000313" key="1">
    <source>
        <dbReference type="EMBL" id="ERM99742.1"/>
    </source>
</evidence>
<accession>W1NVW6</accession>
<dbReference type="AlphaFoldDB" id="W1NVW6"/>
<proteinExistence type="predicted"/>
<dbReference type="EMBL" id="KI394994">
    <property type="protein sequence ID" value="ERM99742.1"/>
    <property type="molecule type" value="Genomic_DNA"/>
</dbReference>
<protein>
    <submittedName>
        <fullName evidence="1">Uncharacterized protein</fullName>
    </submittedName>
</protein>
<sequence length="82" mass="9927">MQRKWCKKFFEIVKDFGANQQSFRAMALPSLLWWVRYHGLVWGDAASFNPRQDKRGQIELCFIGSLMSVWRRSCRREAHWLY</sequence>
<evidence type="ECO:0000313" key="2">
    <source>
        <dbReference type="Proteomes" id="UP000017836"/>
    </source>
</evidence>